<dbReference type="InterPro" id="IPR029044">
    <property type="entry name" value="Nucleotide-diphossugar_trans"/>
</dbReference>
<protein>
    <submittedName>
        <fullName evidence="1">Acylneuraminate cytidylyltransferase family protein</fullName>
    </submittedName>
</protein>
<keyword evidence="1" id="KW-0548">Nucleotidyltransferase</keyword>
<comment type="caution">
    <text evidence="1">The sequence shown here is derived from an EMBL/GenBank/DDBJ whole genome shotgun (WGS) entry which is preliminary data.</text>
</comment>
<dbReference type="CDD" id="cd02513">
    <property type="entry name" value="CMP-NeuAc_Synthase"/>
    <property type="match status" value="1"/>
</dbReference>
<sequence>MYKDEKILAIIPARGGSKGLPGKNIRPLLGKPLIAWSIEHAQKSKYVDEIFISTDSQEIANVAEQYGVKVPELRPVELARDSAPSSEFVVYTLNKMKSEGKDFDGFILLEPTSPLRDVEDVDKSIEQLFGNEDCESVVGVAMSGTVHPAFMVVKGKEGYLEALDSEHSTSRRQDLPEVFFFEGTVYVSKVDAYLEKRTFYHDKTLPYVVPEWKSHEVDDFVDFTIIEAIMKLKEQGYFNK</sequence>
<dbReference type="PANTHER" id="PTHR21485:SF6">
    <property type="entry name" value="N-ACYLNEURAMINATE CYTIDYLYLTRANSFERASE-RELATED"/>
    <property type="match status" value="1"/>
</dbReference>
<evidence type="ECO:0000313" key="2">
    <source>
        <dbReference type="Proteomes" id="UP000263754"/>
    </source>
</evidence>
<reference evidence="1 2" key="1">
    <citation type="submission" date="2018-08" db="EMBL/GenBank/DDBJ databases">
        <title>A genome reference for cultivated species of the human gut microbiota.</title>
        <authorList>
            <person name="Zou Y."/>
            <person name="Xue W."/>
            <person name="Luo G."/>
        </authorList>
    </citation>
    <scope>NUCLEOTIDE SEQUENCE [LARGE SCALE GENOMIC DNA]</scope>
    <source>
        <strain evidence="1 2">TM10-17</strain>
    </source>
</reference>
<dbReference type="InterPro" id="IPR003329">
    <property type="entry name" value="Cytidylyl_trans"/>
</dbReference>
<name>A0A374N2Y1_BACUN</name>
<dbReference type="Gene3D" id="3.90.550.10">
    <property type="entry name" value="Spore Coat Polysaccharide Biosynthesis Protein SpsA, Chain A"/>
    <property type="match status" value="1"/>
</dbReference>
<dbReference type="SUPFAM" id="SSF53448">
    <property type="entry name" value="Nucleotide-diphospho-sugar transferases"/>
    <property type="match status" value="1"/>
</dbReference>
<dbReference type="Pfam" id="PF02348">
    <property type="entry name" value="CTP_transf_3"/>
    <property type="match status" value="1"/>
</dbReference>
<dbReference type="RefSeq" id="WP_117962846.1">
    <property type="nucleotide sequence ID" value="NZ_JABFHX010000012.1"/>
</dbReference>
<dbReference type="GO" id="GO:0008781">
    <property type="term" value="F:N-acylneuraminate cytidylyltransferase activity"/>
    <property type="evidence" value="ECO:0007669"/>
    <property type="project" value="TreeGrafter"/>
</dbReference>
<organism evidence="1 2">
    <name type="scientific">Bacteroides uniformis</name>
    <dbReference type="NCBI Taxonomy" id="820"/>
    <lineage>
        <taxon>Bacteria</taxon>
        <taxon>Pseudomonadati</taxon>
        <taxon>Bacteroidota</taxon>
        <taxon>Bacteroidia</taxon>
        <taxon>Bacteroidales</taxon>
        <taxon>Bacteroidaceae</taxon>
        <taxon>Bacteroides</taxon>
    </lineage>
</organism>
<dbReference type="Proteomes" id="UP000263754">
    <property type="component" value="Unassembled WGS sequence"/>
</dbReference>
<proteinExistence type="predicted"/>
<accession>A0A374N2Y1</accession>
<dbReference type="AlphaFoldDB" id="A0A374N2Y1"/>
<dbReference type="InterPro" id="IPR050793">
    <property type="entry name" value="CMP-NeuNAc_synthase"/>
</dbReference>
<keyword evidence="1" id="KW-0808">Transferase</keyword>
<gene>
    <name evidence="1" type="ORF">DXD90_05490</name>
</gene>
<dbReference type="PANTHER" id="PTHR21485">
    <property type="entry name" value="HAD SUPERFAMILY MEMBERS CMAS AND KDSC"/>
    <property type="match status" value="1"/>
</dbReference>
<evidence type="ECO:0000313" key="1">
    <source>
        <dbReference type="EMBL" id="RGI78042.1"/>
    </source>
</evidence>
<dbReference type="EMBL" id="QSOF01000005">
    <property type="protein sequence ID" value="RGI78042.1"/>
    <property type="molecule type" value="Genomic_DNA"/>
</dbReference>